<feature type="domain" description="DCUN1" evidence="3">
    <location>
        <begin position="53"/>
        <end position="255"/>
    </location>
</feature>
<name>A0A3N2PUR0_SODAK</name>
<dbReference type="PANTHER" id="PTHR12281:SF31">
    <property type="entry name" value="DCN1-LIKE PROTEIN 3"/>
    <property type="match status" value="1"/>
</dbReference>
<gene>
    <name evidence="4" type="ORF">SODALDRAFT_180940</name>
</gene>
<dbReference type="InterPro" id="IPR005176">
    <property type="entry name" value="PONY_dom"/>
</dbReference>
<dbReference type="InterPro" id="IPR014764">
    <property type="entry name" value="DCN-prot"/>
</dbReference>
<dbReference type="GO" id="GO:0031624">
    <property type="term" value="F:ubiquitin conjugating enzyme binding"/>
    <property type="evidence" value="ECO:0007669"/>
    <property type="project" value="TreeGrafter"/>
</dbReference>
<dbReference type="GO" id="GO:0000151">
    <property type="term" value="C:ubiquitin ligase complex"/>
    <property type="evidence" value="ECO:0007669"/>
    <property type="project" value="TreeGrafter"/>
</dbReference>
<dbReference type="AlphaFoldDB" id="A0A3N2PUR0"/>
<comment type="function">
    <text evidence="1">Neddylation of cullins play an essential role in the regulation of SCF-type complexes activity.</text>
</comment>
<organism evidence="4 5">
    <name type="scientific">Sodiomyces alkalinus (strain CBS 110278 / VKM F-3762 / F11)</name>
    <name type="common">Alkaliphilic filamentous fungus</name>
    <dbReference type="NCBI Taxonomy" id="1314773"/>
    <lineage>
        <taxon>Eukaryota</taxon>
        <taxon>Fungi</taxon>
        <taxon>Dikarya</taxon>
        <taxon>Ascomycota</taxon>
        <taxon>Pezizomycotina</taxon>
        <taxon>Sordariomycetes</taxon>
        <taxon>Hypocreomycetidae</taxon>
        <taxon>Glomerellales</taxon>
        <taxon>Plectosphaerellaceae</taxon>
        <taxon>Sodiomyces</taxon>
    </lineage>
</organism>
<dbReference type="Proteomes" id="UP000272025">
    <property type="component" value="Unassembled WGS sequence"/>
</dbReference>
<evidence type="ECO:0000313" key="4">
    <source>
        <dbReference type="EMBL" id="ROT38076.1"/>
    </source>
</evidence>
<dbReference type="GeneID" id="39575533"/>
<dbReference type="GO" id="GO:0097602">
    <property type="term" value="F:cullin family protein binding"/>
    <property type="evidence" value="ECO:0007669"/>
    <property type="project" value="TreeGrafter"/>
</dbReference>
<evidence type="ECO:0000256" key="1">
    <source>
        <dbReference type="RuleBase" id="RU410713"/>
    </source>
</evidence>
<protein>
    <recommendedName>
        <fullName evidence="1">Defective in cullin neddylation protein</fullName>
    </recommendedName>
</protein>
<proteinExistence type="predicted"/>
<dbReference type="EMBL" id="ML119056">
    <property type="protein sequence ID" value="ROT38076.1"/>
    <property type="molecule type" value="Genomic_DNA"/>
</dbReference>
<sequence>MAPTAASLKSMVLSFVSLTGASERTAQRYLKNSSYKLNDAVDASGSGVGTPSPLESDLNKLFDSLRHPSDPPDSLGLDSTSSYLQDQLAINPETAELLVAMEVVQAPAVGEISRKGFVEGWKTAGVPPTAKDQSRHVKSLIKKLSTDSALFKKVYRYTFVAAKEPDQKAISLEYAFIYWDTLFSRPGMQWKSENHDWLDVWKAYLTEMWSRSVNRDMWNMTLEFALKSMQDETLSFWSEDGAWPSVIDDFVLWCRNSGRVPKAERMETGA</sequence>
<dbReference type="OrthoDB" id="27198at2759"/>
<evidence type="ECO:0000256" key="2">
    <source>
        <dbReference type="SAM" id="SignalP"/>
    </source>
</evidence>
<dbReference type="STRING" id="1314773.A0A3N2PUR0"/>
<dbReference type="Gene3D" id="1.10.238.200">
    <property type="entry name" value="Cullin, PONY binding domain"/>
    <property type="match status" value="1"/>
</dbReference>
<dbReference type="Pfam" id="PF14555">
    <property type="entry name" value="UBA_4"/>
    <property type="match status" value="1"/>
</dbReference>
<dbReference type="PANTHER" id="PTHR12281">
    <property type="entry name" value="RP42 RELATED"/>
    <property type="match status" value="1"/>
</dbReference>
<feature type="chain" id="PRO_5018028712" description="Defective in cullin neddylation protein" evidence="2">
    <location>
        <begin position="22"/>
        <end position="270"/>
    </location>
</feature>
<dbReference type="InterPro" id="IPR042460">
    <property type="entry name" value="DCN1-like_PONY"/>
</dbReference>
<keyword evidence="5" id="KW-1185">Reference proteome</keyword>
<dbReference type="PROSITE" id="PS51229">
    <property type="entry name" value="DCUN1"/>
    <property type="match status" value="1"/>
</dbReference>
<reference evidence="4 5" key="1">
    <citation type="journal article" date="2018" name="Mol. Ecol.">
        <title>The obligate alkalophilic soda-lake fungus Sodiomyces alkalinus has shifted to a protein diet.</title>
        <authorList>
            <person name="Grum-Grzhimaylo A.A."/>
            <person name="Falkoski D.L."/>
            <person name="van den Heuvel J."/>
            <person name="Valero-Jimenez C.A."/>
            <person name="Min B."/>
            <person name="Choi I.G."/>
            <person name="Lipzen A."/>
            <person name="Daum C.G."/>
            <person name="Aanen D.K."/>
            <person name="Tsang A."/>
            <person name="Henrissat B."/>
            <person name="Bilanenko E.N."/>
            <person name="de Vries R.P."/>
            <person name="van Kan J.A.L."/>
            <person name="Grigoriev I.V."/>
            <person name="Debets A.J.M."/>
        </authorList>
    </citation>
    <scope>NUCLEOTIDE SEQUENCE [LARGE SCALE GENOMIC DNA]</scope>
    <source>
        <strain evidence="4 5">F11</strain>
    </source>
</reference>
<dbReference type="RefSeq" id="XP_028465882.1">
    <property type="nucleotide sequence ID" value="XM_028607055.1"/>
</dbReference>
<feature type="signal peptide" evidence="2">
    <location>
        <begin position="1"/>
        <end position="21"/>
    </location>
</feature>
<dbReference type="Gene3D" id="1.10.8.10">
    <property type="entry name" value="DNA helicase RuvA subunit, C-terminal domain"/>
    <property type="match status" value="1"/>
</dbReference>
<keyword evidence="2" id="KW-0732">Signal</keyword>
<dbReference type="Gene3D" id="1.10.238.10">
    <property type="entry name" value="EF-hand"/>
    <property type="match status" value="1"/>
</dbReference>
<accession>A0A3N2PUR0</accession>
<dbReference type="Pfam" id="PF03556">
    <property type="entry name" value="Cullin_binding"/>
    <property type="match status" value="1"/>
</dbReference>
<evidence type="ECO:0000313" key="5">
    <source>
        <dbReference type="Proteomes" id="UP000272025"/>
    </source>
</evidence>
<evidence type="ECO:0000259" key="3">
    <source>
        <dbReference type="PROSITE" id="PS51229"/>
    </source>
</evidence>
<dbReference type="GO" id="GO:0045116">
    <property type="term" value="P:protein neddylation"/>
    <property type="evidence" value="ECO:0007669"/>
    <property type="project" value="TreeGrafter"/>
</dbReference>
<dbReference type="GO" id="GO:0032182">
    <property type="term" value="F:ubiquitin-like protein binding"/>
    <property type="evidence" value="ECO:0007669"/>
    <property type="project" value="TreeGrafter"/>
</dbReference>